<evidence type="ECO:0008006" key="3">
    <source>
        <dbReference type="Google" id="ProtNLM"/>
    </source>
</evidence>
<dbReference type="PANTHER" id="PTHR37984">
    <property type="entry name" value="PROTEIN CBG26694"/>
    <property type="match status" value="1"/>
</dbReference>
<reference evidence="1 2" key="1">
    <citation type="submission" date="2023-01" db="EMBL/GenBank/DDBJ databases">
        <authorList>
            <person name="Whitehead M."/>
        </authorList>
    </citation>
    <scope>NUCLEOTIDE SEQUENCE [LARGE SCALE GENOMIC DNA]</scope>
</reference>
<gene>
    <name evidence="1" type="ORF">MEUPH1_LOCUS12834</name>
</gene>
<dbReference type="EMBL" id="CARXXK010000002">
    <property type="protein sequence ID" value="CAI6357181.1"/>
    <property type="molecule type" value="Genomic_DNA"/>
</dbReference>
<name>A0AAV0WMT5_9HEMI</name>
<dbReference type="PANTHER" id="PTHR37984:SF15">
    <property type="entry name" value="INTEGRASE CATALYTIC DOMAIN-CONTAINING PROTEIN"/>
    <property type="match status" value="1"/>
</dbReference>
<evidence type="ECO:0000313" key="1">
    <source>
        <dbReference type="EMBL" id="CAI6357181.1"/>
    </source>
</evidence>
<evidence type="ECO:0000313" key="2">
    <source>
        <dbReference type="Proteomes" id="UP001160148"/>
    </source>
</evidence>
<dbReference type="InterPro" id="IPR050951">
    <property type="entry name" value="Retrovirus_Pol_polyprotein"/>
</dbReference>
<dbReference type="GO" id="GO:0003676">
    <property type="term" value="F:nucleic acid binding"/>
    <property type="evidence" value="ECO:0007669"/>
    <property type="project" value="InterPro"/>
</dbReference>
<proteinExistence type="predicted"/>
<dbReference type="AlphaFoldDB" id="A0AAV0WMT5"/>
<dbReference type="Proteomes" id="UP001160148">
    <property type="component" value="Unassembled WGS sequence"/>
</dbReference>
<dbReference type="InterPro" id="IPR012337">
    <property type="entry name" value="RNaseH-like_sf"/>
</dbReference>
<keyword evidence="2" id="KW-1185">Reference proteome</keyword>
<dbReference type="SUPFAM" id="SSF53098">
    <property type="entry name" value="Ribonuclease H-like"/>
    <property type="match status" value="1"/>
</dbReference>
<dbReference type="InterPro" id="IPR036397">
    <property type="entry name" value="RNaseH_sf"/>
</dbReference>
<accession>A0AAV0WMT5</accession>
<protein>
    <recommendedName>
        <fullName evidence="3">Integrase catalytic domain-containing protein</fullName>
    </recommendedName>
</protein>
<dbReference type="Gene3D" id="3.30.420.10">
    <property type="entry name" value="Ribonuclease H-like superfamily/Ribonuclease H"/>
    <property type="match status" value="1"/>
</dbReference>
<comment type="caution">
    <text evidence="1">The sequence shown here is derived from an EMBL/GenBank/DDBJ whole genome shotgun (WGS) entry which is preliminary data.</text>
</comment>
<sequence>MQGLKITNLHTTIYHPESNPVERANREIGRLLRTYCHKQHTNWLKWLDNVEYWINHTTHRTTGYTPNHIMFGEKTKLSISKLVVFPEKEAMEKPPDIIQIVMKRSKEKADLRNAYKDRDKRFPQYNVGDQILIKEHRLSSAEDKETHKLFLIYHGPYQIQAVHDNNTVTIQINGSSRTINFKNIKRYYEPVIEISQTIHI</sequence>
<organism evidence="1 2">
    <name type="scientific">Macrosiphum euphorbiae</name>
    <name type="common">potato aphid</name>
    <dbReference type="NCBI Taxonomy" id="13131"/>
    <lineage>
        <taxon>Eukaryota</taxon>
        <taxon>Metazoa</taxon>
        <taxon>Ecdysozoa</taxon>
        <taxon>Arthropoda</taxon>
        <taxon>Hexapoda</taxon>
        <taxon>Insecta</taxon>
        <taxon>Pterygota</taxon>
        <taxon>Neoptera</taxon>
        <taxon>Paraneoptera</taxon>
        <taxon>Hemiptera</taxon>
        <taxon>Sternorrhyncha</taxon>
        <taxon>Aphidomorpha</taxon>
        <taxon>Aphidoidea</taxon>
        <taxon>Aphididae</taxon>
        <taxon>Macrosiphini</taxon>
        <taxon>Macrosiphum</taxon>
    </lineage>
</organism>